<keyword evidence="3" id="KW-1185">Reference proteome</keyword>
<dbReference type="Proteomes" id="UP001249076">
    <property type="component" value="Unassembled WGS sequence"/>
</dbReference>
<accession>A0AAJ2BVQ2</accession>
<evidence type="ECO:0000313" key="1">
    <source>
        <dbReference type="EMBL" id="MDR6765325.1"/>
    </source>
</evidence>
<organism evidence="1 4">
    <name type="scientific">Acidovorax delafieldii</name>
    <name type="common">Pseudomonas delafieldii</name>
    <dbReference type="NCBI Taxonomy" id="47920"/>
    <lineage>
        <taxon>Bacteria</taxon>
        <taxon>Pseudomonadati</taxon>
        <taxon>Pseudomonadota</taxon>
        <taxon>Betaproteobacteria</taxon>
        <taxon>Burkholderiales</taxon>
        <taxon>Comamonadaceae</taxon>
        <taxon>Acidovorax</taxon>
    </lineage>
</organism>
<name>A0AAJ2BVQ2_ACIDE</name>
<reference evidence="1 3" key="1">
    <citation type="submission" date="2023-07" db="EMBL/GenBank/DDBJ databases">
        <title>Sorghum-associated microbial communities from plants grown in Nebraska, USA.</title>
        <authorList>
            <person name="Schachtman D."/>
        </authorList>
    </citation>
    <scope>NUCLEOTIDE SEQUENCE</scope>
    <source>
        <strain evidence="2 3">BE105</strain>
        <strain evidence="1">BE69</strain>
    </source>
</reference>
<sequence>MNCDFLISAAIMGWVVLSCWIEIENLDLIIRENGSFKVREDYLFTIEVACVEDFVSQFHVLNLKSQGAHIASEIFEWPGGKSVSVIDIAGNKFLVSEEHLFSSQTASD</sequence>
<dbReference type="RefSeq" id="WP_209816549.1">
    <property type="nucleotide sequence ID" value="NZ_JAVDTL010000001.1"/>
</dbReference>
<gene>
    <name evidence="1" type="ORF">J2W88_000583</name>
    <name evidence="2" type="ORF">J2W93_000584</name>
</gene>
<comment type="caution">
    <text evidence="1">The sequence shown here is derived from an EMBL/GenBank/DDBJ whole genome shotgun (WGS) entry which is preliminary data.</text>
</comment>
<evidence type="ECO:0000313" key="2">
    <source>
        <dbReference type="EMBL" id="MDR6835763.1"/>
    </source>
</evidence>
<protein>
    <submittedName>
        <fullName evidence="1">Uncharacterized protein</fullName>
    </submittedName>
</protein>
<evidence type="ECO:0000313" key="3">
    <source>
        <dbReference type="Proteomes" id="UP001249076"/>
    </source>
</evidence>
<proteinExistence type="predicted"/>
<evidence type="ECO:0000313" key="4">
    <source>
        <dbReference type="Proteomes" id="UP001253458"/>
    </source>
</evidence>
<dbReference type="EMBL" id="JAVDTS010000001">
    <property type="protein sequence ID" value="MDR6835763.1"/>
    <property type="molecule type" value="Genomic_DNA"/>
</dbReference>
<dbReference type="Proteomes" id="UP001253458">
    <property type="component" value="Unassembled WGS sequence"/>
</dbReference>
<dbReference type="EMBL" id="JAVDTL010000001">
    <property type="protein sequence ID" value="MDR6765325.1"/>
    <property type="molecule type" value="Genomic_DNA"/>
</dbReference>
<dbReference type="AlphaFoldDB" id="A0AAJ2BVQ2"/>